<evidence type="ECO:0000256" key="5">
    <source>
        <dbReference type="ARBA" id="ARBA00022821"/>
    </source>
</evidence>
<dbReference type="InterPro" id="IPR041118">
    <property type="entry name" value="Rx_N"/>
</dbReference>
<dbReference type="InterPro" id="IPR002182">
    <property type="entry name" value="NB-ARC"/>
</dbReference>
<dbReference type="PANTHER" id="PTHR23155:SF1193">
    <property type="entry name" value="DISEASE RESISTANCE PROTEIN RPP13-RELATED"/>
    <property type="match status" value="1"/>
</dbReference>
<feature type="domain" description="NB-ARC" evidence="8">
    <location>
        <begin position="145"/>
        <end position="325"/>
    </location>
</feature>
<evidence type="ECO:0000313" key="11">
    <source>
        <dbReference type="EMBL" id="KAK6153973.1"/>
    </source>
</evidence>
<evidence type="ECO:0000259" key="10">
    <source>
        <dbReference type="Pfam" id="PF23559"/>
    </source>
</evidence>
<dbReference type="InterPro" id="IPR042197">
    <property type="entry name" value="Apaf_helical"/>
</dbReference>
<keyword evidence="4" id="KW-0547">Nucleotide-binding</keyword>
<dbReference type="Gene3D" id="1.10.8.430">
    <property type="entry name" value="Helical domain of apoptotic protease-activating factors"/>
    <property type="match status" value="1"/>
</dbReference>
<dbReference type="SUPFAM" id="SSF52058">
    <property type="entry name" value="L domain-like"/>
    <property type="match status" value="1"/>
</dbReference>
<keyword evidence="5" id="KW-0611">Plant defense</keyword>
<protein>
    <submittedName>
        <fullName evidence="11">Uncharacterized protein</fullName>
    </submittedName>
</protein>
<dbReference type="PRINTS" id="PR00364">
    <property type="entry name" value="DISEASERSIST"/>
</dbReference>
<proteinExistence type="inferred from homology"/>
<dbReference type="Pfam" id="PF23559">
    <property type="entry name" value="WHD_DRP"/>
    <property type="match status" value="1"/>
</dbReference>
<dbReference type="InterPro" id="IPR058922">
    <property type="entry name" value="WHD_DRP"/>
</dbReference>
<evidence type="ECO:0000256" key="2">
    <source>
        <dbReference type="ARBA" id="ARBA00022614"/>
    </source>
</evidence>
<dbReference type="InterPro" id="IPR036388">
    <property type="entry name" value="WH-like_DNA-bd_sf"/>
</dbReference>
<dbReference type="EMBL" id="JABTTQ020000006">
    <property type="protein sequence ID" value="KAK6153973.1"/>
    <property type="molecule type" value="Genomic_DNA"/>
</dbReference>
<dbReference type="Pfam" id="PF00931">
    <property type="entry name" value="NB-ARC"/>
    <property type="match status" value="1"/>
</dbReference>
<keyword evidence="3" id="KW-0677">Repeat</keyword>
<dbReference type="Gene3D" id="3.80.10.10">
    <property type="entry name" value="Ribonuclease Inhibitor"/>
    <property type="match status" value="1"/>
</dbReference>
<evidence type="ECO:0000313" key="12">
    <source>
        <dbReference type="Proteomes" id="UP001318860"/>
    </source>
</evidence>
<name>A0ABR0X2S0_REHGL</name>
<dbReference type="InterPro" id="IPR032675">
    <property type="entry name" value="LRR_dom_sf"/>
</dbReference>
<comment type="similarity">
    <text evidence="1">Belongs to the disease resistance NB-LRR family.</text>
</comment>
<evidence type="ECO:0000256" key="7">
    <source>
        <dbReference type="SAM" id="Coils"/>
    </source>
</evidence>
<feature type="coiled-coil region" evidence="7">
    <location>
        <begin position="10"/>
        <end position="44"/>
    </location>
</feature>
<gene>
    <name evidence="11" type="ORF">DH2020_013612</name>
</gene>
<dbReference type="Gene3D" id="1.10.10.10">
    <property type="entry name" value="Winged helix-like DNA-binding domain superfamily/Winged helix DNA-binding domain"/>
    <property type="match status" value="1"/>
</dbReference>
<feature type="domain" description="Disease resistance N-terminal" evidence="9">
    <location>
        <begin position="5"/>
        <end position="58"/>
    </location>
</feature>
<dbReference type="SUPFAM" id="SSF52540">
    <property type="entry name" value="P-loop containing nucleoside triphosphate hydrolases"/>
    <property type="match status" value="1"/>
</dbReference>
<keyword evidence="2" id="KW-0433">Leucine-rich repeat</keyword>
<dbReference type="InterPro" id="IPR044974">
    <property type="entry name" value="Disease_R_plants"/>
</dbReference>
<keyword evidence="12" id="KW-1185">Reference proteome</keyword>
<comment type="caution">
    <text evidence="11">The sequence shown here is derived from an EMBL/GenBank/DDBJ whole genome shotgun (WGS) entry which is preliminary data.</text>
</comment>
<dbReference type="Proteomes" id="UP001318860">
    <property type="component" value="Unassembled WGS sequence"/>
</dbReference>
<dbReference type="PANTHER" id="PTHR23155">
    <property type="entry name" value="DISEASE RESISTANCE PROTEIN RP"/>
    <property type="match status" value="1"/>
</dbReference>
<evidence type="ECO:0000256" key="3">
    <source>
        <dbReference type="ARBA" id="ARBA00022737"/>
    </source>
</evidence>
<keyword evidence="7" id="KW-0175">Coiled coil</keyword>
<evidence type="ECO:0000256" key="6">
    <source>
        <dbReference type="ARBA" id="ARBA00022840"/>
    </source>
</evidence>
<evidence type="ECO:0000259" key="9">
    <source>
        <dbReference type="Pfam" id="PF18052"/>
    </source>
</evidence>
<sequence>MADAAVEFLLENLKQLLLHHAHLIKDAKNQVEKLQNDLRFFKAFLKDTTTKKRKKDEHCKCSSVRYATSFTMRKTGNQVQGLLLQSFSPPRLLNIAERVEIVCRKISDIYGGKDKIDFAGLGIGDGELDKPEVPVVRQENLVGFEDDAEKIIGYLNEETEQLDVISIIGMPGLGKTTLAGKSYRNPTIQYEFQTRAWVFVSQEFTVKDVFLSILKQIANTKRVVEDKDTKAGIDTKSVAELAQEIATSLQGKKFLIVMDDVWTADDWDKLQIALPKSSKMGKVLITSRQVEVARFANRDRPPHNLRFLTQEESWLLLRWEVFRKPECPSELEVLGKQIANNCKGVALAIVVIGGILARKSSSSDEMSARRNAWRKVSERVTTYLIYEDPQRLMEKLISLSYQKLPYHLRECFLYLGMFPEDYEIPAWKLTLMWIAEGFIQQRYATREPQTFSEAVGRWQQAMTSLEETAENYLDELINRNLVRIDKRMSDGKVKTCRVHDMIRDFCKSEGGSERENFFQEINKSSDEGFQPPISCIDKYRRLSMHSEVVDFLSSKPFGPRIRSFVCINKDDDKLRSGGYHSYIPSDEDEFNLPNENISAIPAAFKLLRVLDAQSIKFSKFPRDLYKLIHLRFIALSIRSCSPKSNNLPSCFSKLWNVQTLIVHTVRHALDVEANILSMVQLRHFKTNTSTTLRKPGKNSKEGRKLQTLGIISPESCGGEVFDRACNLKKLGICGKLALLLDGKDVSFDSLAKLGNLEKLKLINFPYPHLASEAKMASSHHFSKLRRLELRNCEKLKEIPIGLADIPCLQLLDLYYTKQAAVSARKILEAKNKQEEKAFKLSILPPEDE</sequence>
<dbReference type="Gene3D" id="3.40.50.300">
    <property type="entry name" value="P-loop containing nucleotide triphosphate hydrolases"/>
    <property type="match status" value="1"/>
</dbReference>
<evidence type="ECO:0000259" key="8">
    <source>
        <dbReference type="Pfam" id="PF00931"/>
    </source>
</evidence>
<accession>A0ABR0X2S0</accession>
<dbReference type="Gene3D" id="1.20.5.4130">
    <property type="match status" value="1"/>
</dbReference>
<dbReference type="InterPro" id="IPR027417">
    <property type="entry name" value="P-loop_NTPase"/>
</dbReference>
<dbReference type="Pfam" id="PF18052">
    <property type="entry name" value="Rx_N"/>
    <property type="match status" value="1"/>
</dbReference>
<keyword evidence="6" id="KW-0067">ATP-binding</keyword>
<evidence type="ECO:0000256" key="4">
    <source>
        <dbReference type="ARBA" id="ARBA00022741"/>
    </source>
</evidence>
<feature type="domain" description="Disease resistance protein winged helix" evidence="10">
    <location>
        <begin position="417"/>
        <end position="505"/>
    </location>
</feature>
<reference evidence="11 12" key="1">
    <citation type="journal article" date="2021" name="Comput. Struct. Biotechnol. J.">
        <title>De novo genome assembly of the potent medicinal plant Rehmannia glutinosa using nanopore technology.</title>
        <authorList>
            <person name="Ma L."/>
            <person name="Dong C."/>
            <person name="Song C."/>
            <person name="Wang X."/>
            <person name="Zheng X."/>
            <person name="Niu Y."/>
            <person name="Chen S."/>
            <person name="Feng W."/>
        </authorList>
    </citation>
    <scope>NUCLEOTIDE SEQUENCE [LARGE SCALE GENOMIC DNA]</scope>
    <source>
        <strain evidence="11">DH-2019</strain>
    </source>
</reference>
<evidence type="ECO:0000256" key="1">
    <source>
        <dbReference type="ARBA" id="ARBA00008894"/>
    </source>
</evidence>
<organism evidence="11 12">
    <name type="scientific">Rehmannia glutinosa</name>
    <name type="common">Chinese foxglove</name>
    <dbReference type="NCBI Taxonomy" id="99300"/>
    <lineage>
        <taxon>Eukaryota</taxon>
        <taxon>Viridiplantae</taxon>
        <taxon>Streptophyta</taxon>
        <taxon>Embryophyta</taxon>
        <taxon>Tracheophyta</taxon>
        <taxon>Spermatophyta</taxon>
        <taxon>Magnoliopsida</taxon>
        <taxon>eudicotyledons</taxon>
        <taxon>Gunneridae</taxon>
        <taxon>Pentapetalae</taxon>
        <taxon>asterids</taxon>
        <taxon>lamiids</taxon>
        <taxon>Lamiales</taxon>
        <taxon>Orobanchaceae</taxon>
        <taxon>Rehmannieae</taxon>
        <taxon>Rehmannia</taxon>
    </lineage>
</organism>